<feature type="compositionally biased region" description="Polar residues" evidence="1">
    <location>
        <begin position="1"/>
        <end position="13"/>
    </location>
</feature>
<organism evidence="2 3">
    <name type="scientific">Brassica cretica</name>
    <name type="common">Mustard</name>
    <dbReference type="NCBI Taxonomy" id="69181"/>
    <lineage>
        <taxon>Eukaryota</taxon>
        <taxon>Viridiplantae</taxon>
        <taxon>Streptophyta</taxon>
        <taxon>Embryophyta</taxon>
        <taxon>Tracheophyta</taxon>
        <taxon>Spermatophyta</taxon>
        <taxon>Magnoliopsida</taxon>
        <taxon>eudicotyledons</taxon>
        <taxon>Gunneridae</taxon>
        <taxon>Pentapetalae</taxon>
        <taxon>rosids</taxon>
        <taxon>malvids</taxon>
        <taxon>Brassicales</taxon>
        <taxon>Brassicaceae</taxon>
        <taxon>Brassiceae</taxon>
        <taxon>Brassica</taxon>
    </lineage>
</organism>
<dbReference type="Proteomes" id="UP000712600">
    <property type="component" value="Unassembled WGS sequence"/>
</dbReference>
<name>A0A8S9NY57_BRACR</name>
<reference evidence="2" key="1">
    <citation type="submission" date="2019-12" db="EMBL/GenBank/DDBJ databases">
        <title>Genome sequencing and annotation of Brassica cretica.</title>
        <authorList>
            <person name="Studholme D.J."/>
            <person name="Sarris P."/>
        </authorList>
    </citation>
    <scope>NUCLEOTIDE SEQUENCE</scope>
    <source>
        <strain evidence="2">PFS-109/04</strain>
        <tissue evidence="2">Leaf</tissue>
    </source>
</reference>
<feature type="compositionally biased region" description="Polar residues" evidence="1">
    <location>
        <begin position="101"/>
        <end position="111"/>
    </location>
</feature>
<comment type="caution">
    <text evidence="2">The sequence shown here is derived from an EMBL/GenBank/DDBJ whole genome shotgun (WGS) entry which is preliminary data.</text>
</comment>
<dbReference type="EMBL" id="QGKX02001521">
    <property type="protein sequence ID" value="KAF3506951.1"/>
    <property type="molecule type" value="Genomic_DNA"/>
</dbReference>
<proteinExistence type="predicted"/>
<evidence type="ECO:0000313" key="2">
    <source>
        <dbReference type="EMBL" id="KAF3506951.1"/>
    </source>
</evidence>
<protein>
    <submittedName>
        <fullName evidence="2">Uncharacterized protein</fullName>
    </submittedName>
</protein>
<feature type="region of interest" description="Disordered" evidence="1">
    <location>
        <begin position="83"/>
        <end position="135"/>
    </location>
</feature>
<accession>A0A8S9NY57</accession>
<evidence type="ECO:0000313" key="3">
    <source>
        <dbReference type="Proteomes" id="UP000712600"/>
    </source>
</evidence>
<feature type="region of interest" description="Disordered" evidence="1">
    <location>
        <begin position="1"/>
        <end position="28"/>
    </location>
</feature>
<gene>
    <name evidence="2" type="ORF">F2Q69_00006010</name>
</gene>
<dbReference type="AlphaFoldDB" id="A0A8S9NY57"/>
<evidence type="ECO:0000256" key="1">
    <source>
        <dbReference type="SAM" id="MobiDB-lite"/>
    </source>
</evidence>
<sequence>MSADDVNNLQTRDGTAANDNVDKTPAGNVTVVNADENTAAFEEVKKMFSNFKKKSAKQDKVMSFLTKQVESLTARTRAVLPRGATRIRGRRLDFMPPVDGSANTQGKSSGQKPDETTPVPTRKEPEDLPPIEEGE</sequence>